<accession>A0A316IEU6</accession>
<dbReference type="Proteomes" id="UP000246005">
    <property type="component" value="Unassembled WGS sequence"/>
</dbReference>
<gene>
    <name evidence="2" type="ORF">C8D88_1011547</name>
</gene>
<evidence type="ECO:0000313" key="3">
    <source>
        <dbReference type="Proteomes" id="UP000246005"/>
    </source>
</evidence>
<organism evidence="2 3">
    <name type="scientific">Lentzea atacamensis</name>
    <dbReference type="NCBI Taxonomy" id="531938"/>
    <lineage>
        <taxon>Bacteria</taxon>
        <taxon>Bacillati</taxon>
        <taxon>Actinomycetota</taxon>
        <taxon>Actinomycetes</taxon>
        <taxon>Pseudonocardiales</taxon>
        <taxon>Pseudonocardiaceae</taxon>
        <taxon>Lentzea</taxon>
    </lineage>
</organism>
<comment type="caution">
    <text evidence="2">The sequence shown here is derived from an EMBL/GenBank/DDBJ whole genome shotgun (WGS) entry which is preliminary data.</text>
</comment>
<evidence type="ECO:0000313" key="2">
    <source>
        <dbReference type="EMBL" id="PWK91509.1"/>
    </source>
</evidence>
<feature type="compositionally biased region" description="Polar residues" evidence="1">
    <location>
        <begin position="1"/>
        <end position="15"/>
    </location>
</feature>
<name>A0A316IEU6_9PSEU</name>
<dbReference type="AlphaFoldDB" id="A0A316IEU6"/>
<proteinExistence type="predicted"/>
<protein>
    <submittedName>
        <fullName evidence="2">Uncharacterized protein</fullName>
    </submittedName>
</protein>
<feature type="region of interest" description="Disordered" evidence="1">
    <location>
        <begin position="1"/>
        <end position="25"/>
    </location>
</feature>
<dbReference type="EMBL" id="QGHB01000001">
    <property type="protein sequence ID" value="PWK91509.1"/>
    <property type="molecule type" value="Genomic_DNA"/>
</dbReference>
<evidence type="ECO:0000256" key="1">
    <source>
        <dbReference type="SAM" id="MobiDB-lite"/>
    </source>
</evidence>
<reference evidence="2 3" key="1">
    <citation type="submission" date="2018-05" db="EMBL/GenBank/DDBJ databases">
        <title>Genomic Encyclopedia of Type Strains, Phase IV (KMG-IV): sequencing the most valuable type-strain genomes for metagenomic binning, comparative biology and taxonomic classification.</title>
        <authorList>
            <person name="Goeker M."/>
        </authorList>
    </citation>
    <scope>NUCLEOTIDE SEQUENCE [LARGE SCALE GENOMIC DNA]</scope>
    <source>
        <strain evidence="2 3">DSM 45480</strain>
    </source>
</reference>
<sequence>MVLSWTETARTTTQPEPRPPAGGVQFGQYCSPVGATTRTSDGRPAKCYMGKDGKARWGYHHGG</sequence>